<dbReference type="Gene3D" id="3.30.565.10">
    <property type="entry name" value="Histidine kinase-like ATPase, C-terminal domain"/>
    <property type="match status" value="1"/>
</dbReference>
<evidence type="ECO:0000256" key="11">
    <source>
        <dbReference type="ARBA" id="ARBA00023012"/>
    </source>
</evidence>
<dbReference type="SUPFAM" id="SSF47384">
    <property type="entry name" value="Homodimeric domain of signal transducing histidine kinase"/>
    <property type="match status" value="1"/>
</dbReference>
<dbReference type="PROSITE" id="PS50109">
    <property type="entry name" value="HIS_KIN"/>
    <property type="match status" value="1"/>
</dbReference>
<keyword evidence="16" id="KW-1185">Reference proteome</keyword>
<comment type="catalytic activity">
    <reaction evidence="1">
        <text>ATP + protein L-histidine = ADP + protein N-phospho-L-histidine.</text>
        <dbReference type="EC" id="2.7.13.3"/>
    </reaction>
</comment>
<evidence type="ECO:0000256" key="10">
    <source>
        <dbReference type="ARBA" id="ARBA00022989"/>
    </source>
</evidence>
<feature type="domain" description="Histidine kinase" evidence="14">
    <location>
        <begin position="282"/>
        <end position="495"/>
    </location>
</feature>
<dbReference type="Pfam" id="PF02518">
    <property type="entry name" value="HATPase_c"/>
    <property type="match status" value="1"/>
</dbReference>
<dbReference type="PANTHER" id="PTHR45569:SF1">
    <property type="entry name" value="SENSOR PROTEIN KDPD"/>
    <property type="match status" value="1"/>
</dbReference>
<keyword evidence="5 15" id="KW-0808">Transferase</keyword>
<dbReference type="InterPro" id="IPR038318">
    <property type="entry name" value="KdpD_sf"/>
</dbReference>
<dbReference type="Gene3D" id="1.20.120.620">
    <property type="entry name" value="Backbone structure of the membrane domain of e. Coli histidine kinase receptor kdpd"/>
    <property type="match status" value="1"/>
</dbReference>
<dbReference type="InterPro" id="IPR036097">
    <property type="entry name" value="HisK_dim/P_sf"/>
</dbReference>
<dbReference type="Pfam" id="PF00512">
    <property type="entry name" value="HisKA"/>
    <property type="match status" value="1"/>
</dbReference>
<dbReference type="SUPFAM" id="SSF55874">
    <property type="entry name" value="ATPase domain of HSP90 chaperone/DNA topoisomerase II/histidine kinase"/>
    <property type="match status" value="1"/>
</dbReference>
<dbReference type="InterPro" id="IPR003594">
    <property type="entry name" value="HATPase_dom"/>
</dbReference>
<proteinExistence type="predicted"/>
<dbReference type="Gene3D" id="1.10.287.130">
    <property type="match status" value="1"/>
</dbReference>
<gene>
    <name evidence="15" type="ORF">FHW18_000639</name>
</gene>
<comment type="subcellular location">
    <subcellularLocation>
        <location evidence="2">Membrane</location>
        <topology evidence="2">Multi-pass membrane protein</topology>
    </subcellularLocation>
</comment>
<comment type="caution">
    <text evidence="15">The sequence shown here is derived from an EMBL/GenBank/DDBJ whole genome shotgun (WGS) entry which is preliminary data.</text>
</comment>
<dbReference type="InterPro" id="IPR036890">
    <property type="entry name" value="HATPase_C_sf"/>
</dbReference>
<evidence type="ECO:0000256" key="2">
    <source>
        <dbReference type="ARBA" id="ARBA00004141"/>
    </source>
</evidence>
<keyword evidence="11" id="KW-0902">Two-component regulatory system</keyword>
<dbReference type="SMART" id="SM00388">
    <property type="entry name" value="HisKA"/>
    <property type="match status" value="1"/>
</dbReference>
<dbReference type="GO" id="GO:0005524">
    <property type="term" value="F:ATP binding"/>
    <property type="evidence" value="ECO:0007669"/>
    <property type="project" value="UniProtKB-KW"/>
</dbReference>
<keyword evidence="7" id="KW-0547">Nucleotide-binding</keyword>
<feature type="transmembrane region" description="Helical" evidence="13">
    <location>
        <begin position="90"/>
        <end position="107"/>
    </location>
</feature>
<dbReference type="PRINTS" id="PR00344">
    <property type="entry name" value="BCTRLSENSOR"/>
</dbReference>
<protein>
    <recommendedName>
        <fullName evidence="3">histidine kinase</fullName>
        <ecNumber evidence="3">2.7.13.3</ecNumber>
    </recommendedName>
</protein>
<dbReference type="SMART" id="SM00387">
    <property type="entry name" value="HATPase_c"/>
    <property type="match status" value="1"/>
</dbReference>
<evidence type="ECO:0000256" key="7">
    <source>
        <dbReference type="ARBA" id="ARBA00022741"/>
    </source>
</evidence>
<evidence type="ECO:0000256" key="9">
    <source>
        <dbReference type="ARBA" id="ARBA00022840"/>
    </source>
</evidence>
<sequence>MQRLRRRSGHGLLPFLATVGAVGAATAVAAILDPHVSLTVVAMIYLVGVMVVSYRFSPALSAISAVLSVLGLNVFFVHPRGTLAVESTEHFLTLAAMLGAALLISGLSSRLRGTTEQAVWREQRARNLQRLAARLAGSDDESEIIDAVSAALKEAFGDNIAVALDDRAGVLQGRVPGQAVLDRGQPHADALVHCRQSGQVLGPGTGRWDSLSTLYVPVRAGASVMGALAIPSFAPLREDREHAQAIADLLAGAMQRIRHAAEALAARAAAQSQQLRNTLLAAVSHDFRTPLASIIGAASSLQRQRDLLPPGEQDKLIGLIEDEALHLTAMTDNTLQWVRLNADTATLRLDWESVEEIVGSTLSRIRRRDPARRIQARVAPGLPLVRADAVLVAQLLANLLDNALKYSDGPVQVDADAVGEWLQIDVSDRGIGVDPAELDQLFDTFFRGAGARKVRGAGLGLAVSRAIAVAHGGTLDAEPREGGGSLFRLRLPLAAAPAMPVQETA</sequence>
<keyword evidence="12 13" id="KW-0472">Membrane</keyword>
<dbReference type="EC" id="2.7.13.3" evidence="3"/>
<feature type="transmembrane region" description="Helical" evidence="13">
    <location>
        <begin position="12"/>
        <end position="32"/>
    </location>
</feature>
<dbReference type="InterPro" id="IPR003661">
    <property type="entry name" value="HisK_dim/P_dom"/>
</dbReference>
<evidence type="ECO:0000259" key="14">
    <source>
        <dbReference type="PROSITE" id="PS50109"/>
    </source>
</evidence>
<keyword evidence="6 13" id="KW-0812">Transmembrane</keyword>
<evidence type="ECO:0000256" key="12">
    <source>
        <dbReference type="ARBA" id="ARBA00023136"/>
    </source>
</evidence>
<dbReference type="InterPro" id="IPR052023">
    <property type="entry name" value="Histidine_kinase_KdpD"/>
</dbReference>
<dbReference type="RefSeq" id="WP_179583340.1">
    <property type="nucleotide sequence ID" value="NZ_JACBYR010000001.1"/>
</dbReference>
<accession>A0A7Y9IRS7</accession>
<dbReference type="CDD" id="cd00082">
    <property type="entry name" value="HisKA"/>
    <property type="match status" value="1"/>
</dbReference>
<dbReference type="InterPro" id="IPR004358">
    <property type="entry name" value="Sig_transdc_His_kin-like_C"/>
</dbReference>
<dbReference type="Pfam" id="PF13493">
    <property type="entry name" value="DUF4118"/>
    <property type="match status" value="1"/>
</dbReference>
<dbReference type="CDD" id="cd00075">
    <property type="entry name" value="HATPase"/>
    <property type="match status" value="1"/>
</dbReference>
<dbReference type="InterPro" id="IPR029016">
    <property type="entry name" value="GAF-like_dom_sf"/>
</dbReference>
<evidence type="ECO:0000313" key="15">
    <source>
        <dbReference type="EMBL" id="NYE81368.1"/>
    </source>
</evidence>
<evidence type="ECO:0000256" key="13">
    <source>
        <dbReference type="SAM" id="Phobius"/>
    </source>
</evidence>
<evidence type="ECO:0000256" key="1">
    <source>
        <dbReference type="ARBA" id="ARBA00000085"/>
    </source>
</evidence>
<dbReference type="Gene3D" id="3.30.450.40">
    <property type="match status" value="1"/>
</dbReference>
<reference evidence="15 16" key="1">
    <citation type="submission" date="2020-07" db="EMBL/GenBank/DDBJ databases">
        <title>Genomic Encyclopedia of Type Strains, Phase IV (KMG-V): Genome sequencing to study the core and pangenomes of soil and plant-associated prokaryotes.</title>
        <authorList>
            <person name="Whitman W."/>
        </authorList>
    </citation>
    <scope>NUCLEOTIDE SEQUENCE [LARGE SCALE GENOMIC DNA]</scope>
    <source>
        <strain evidence="15 16">SAS40</strain>
    </source>
</reference>
<dbReference type="InterPro" id="IPR005467">
    <property type="entry name" value="His_kinase_dom"/>
</dbReference>
<evidence type="ECO:0000256" key="6">
    <source>
        <dbReference type="ARBA" id="ARBA00022692"/>
    </source>
</evidence>
<name>A0A7Y9IRS7_9BURK</name>
<dbReference type="PANTHER" id="PTHR45569">
    <property type="entry name" value="SENSOR PROTEIN KDPD"/>
    <property type="match status" value="1"/>
</dbReference>
<dbReference type="InterPro" id="IPR025201">
    <property type="entry name" value="KdpD_TM"/>
</dbReference>
<feature type="transmembrane region" description="Helical" evidence="13">
    <location>
        <begin position="38"/>
        <end position="54"/>
    </location>
</feature>
<organism evidence="15 16">
    <name type="scientific">Pigmentiphaga litoralis</name>
    <dbReference type="NCBI Taxonomy" id="516702"/>
    <lineage>
        <taxon>Bacteria</taxon>
        <taxon>Pseudomonadati</taxon>
        <taxon>Pseudomonadota</taxon>
        <taxon>Betaproteobacteria</taxon>
        <taxon>Burkholderiales</taxon>
        <taxon>Alcaligenaceae</taxon>
        <taxon>Pigmentiphaga</taxon>
    </lineage>
</organism>
<evidence type="ECO:0000256" key="3">
    <source>
        <dbReference type="ARBA" id="ARBA00012438"/>
    </source>
</evidence>
<dbReference type="AlphaFoldDB" id="A0A7Y9IRS7"/>
<dbReference type="SUPFAM" id="SSF55781">
    <property type="entry name" value="GAF domain-like"/>
    <property type="match status" value="1"/>
</dbReference>
<keyword evidence="10 13" id="KW-1133">Transmembrane helix</keyword>
<dbReference type="GO" id="GO:0000155">
    <property type="term" value="F:phosphorelay sensor kinase activity"/>
    <property type="evidence" value="ECO:0007669"/>
    <property type="project" value="InterPro"/>
</dbReference>
<evidence type="ECO:0000256" key="4">
    <source>
        <dbReference type="ARBA" id="ARBA00022553"/>
    </source>
</evidence>
<keyword evidence="4" id="KW-0597">Phosphoprotein</keyword>
<keyword evidence="9" id="KW-0067">ATP-binding</keyword>
<evidence type="ECO:0000313" key="16">
    <source>
        <dbReference type="Proteomes" id="UP000542125"/>
    </source>
</evidence>
<dbReference type="EMBL" id="JACBYR010000001">
    <property type="protein sequence ID" value="NYE81368.1"/>
    <property type="molecule type" value="Genomic_DNA"/>
</dbReference>
<evidence type="ECO:0000256" key="5">
    <source>
        <dbReference type="ARBA" id="ARBA00022679"/>
    </source>
</evidence>
<feature type="transmembrane region" description="Helical" evidence="13">
    <location>
        <begin position="59"/>
        <end position="78"/>
    </location>
</feature>
<dbReference type="GO" id="GO:0005886">
    <property type="term" value="C:plasma membrane"/>
    <property type="evidence" value="ECO:0007669"/>
    <property type="project" value="TreeGrafter"/>
</dbReference>
<dbReference type="Proteomes" id="UP000542125">
    <property type="component" value="Unassembled WGS sequence"/>
</dbReference>
<evidence type="ECO:0000256" key="8">
    <source>
        <dbReference type="ARBA" id="ARBA00022777"/>
    </source>
</evidence>
<keyword evidence="8 15" id="KW-0418">Kinase</keyword>